<dbReference type="PANTHER" id="PTHR33096">
    <property type="entry name" value="CXC2 DOMAIN-CONTAINING PROTEIN"/>
    <property type="match status" value="1"/>
</dbReference>
<dbReference type="Proteomes" id="UP001221757">
    <property type="component" value="Unassembled WGS sequence"/>
</dbReference>
<proteinExistence type="predicted"/>
<dbReference type="AlphaFoldDB" id="A0AAD7GJF6"/>
<name>A0AAD7GJF6_MYCRO</name>
<dbReference type="PANTHER" id="PTHR33096:SF1">
    <property type="entry name" value="CXC1-LIKE CYSTEINE CLUSTER ASSOCIATED WITH KDZ TRANSPOSASES DOMAIN-CONTAINING PROTEIN"/>
    <property type="match status" value="1"/>
</dbReference>
<comment type="caution">
    <text evidence="1">The sequence shown here is derived from an EMBL/GenBank/DDBJ whole genome shotgun (WGS) entry which is preliminary data.</text>
</comment>
<evidence type="ECO:0008006" key="3">
    <source>
        <dbReference type="Google" id="ProtNLM"/>
    </source>
</evidence>
<keyword evidence="2" id="KW-1185">Reference proteome</keyword>
<gene>
    <name evidence="1" type="ORF">B0H17DRAFT_934531</name>
</gene>
<dbReference type="Pfam" id="PF18758">
    <property type="entry name" value="KDZ"/>
    <property type="match status" value="1"/>
</dbReference>
<dbReference type="EMBL" id="JARKIE010000055">
    <property type="protein sequence ID" value="KAJ7691943.1"/>
    <property type="molecule type" value="Genomic_DNA"/>
</dbReference>
<evidence type="ECO:0000313" key="1">
    <source>
        <dbReference type="EMBL" id="KAJ7691943.1"/>
    </source>
</evidence>
<reference evidence="1" key="1">
    <citation type="submission" date="2023-03" db="EMBL/GenBank/DDBJ databases">
        <title>Massive genome expansion in bonnet fungi (Mycena s.s.) driven by repeated elements and novel gene families across ecological guilds.</title>
        <authorList>
            <consortium name="Lawrence Berkeley National Laboratory"/>
            <person name="Harder C.B."/>
            <person name="Miyauchi S."/>
            <person name="Viragh M."/>
            <person name="Kuo A."/>
            <person name="Thoen E."/>
            <person name="Andreopoulos B."/>
            <person name="Lu D."/>
            <person name="Skrede I."/>
            <person name="Drula E."/>
            <person name="Henrissat B."/>
            <person name="Morin E."/>
            <person name="Kohler A."/>
            <person name="Barry K."/>
            <person name="LaButti K."/>
            <person name="Morin E."/>
            <person name="Salamov A."/>
            <person name="Lipzen A."/>
            <person name="Mereny Z."/>
            <person name="Hegedus B."/>
            <person name="Baldrian P."/>
            <person name="Stursova M."/>
            <person name="Weitz H."/>
            <person name="Taylor A."/>
            <person name="Grigoriev I.V."/>
            <person name="Nagy L.G."/>
            <person name="Martin F."/>
            <person name="Kauserud H."/>
        </authorList>
    </citation>
    <scope>NUCLEOTIDE SEQUENCE</scope>
    <source>
        <strain evidence="1">CBHHK067</strain>
    </source>
</reference>
<protein>
    <recommendedName>
        <fullName evidence="3">CxC1-like cysteine cluster associated with KDZ transposases domain-containing protein</fullName>
    </recommendedName>
</protein>
<organism evidence="1 2">
    <name type="scientific">Mycena rosella</name>
    <name type="common">Pink bonnet</name>
    <name type="synonym">Agaricus rosellus</name>
    <dbReference type="NCBI Taxonomy" id="1033263"/>
    <lineage>
        <taxon>Eukaryota</taxon>
        <taxon>Fungi</taxon>
        <taxon>Dikarya</taxon>
        <taxon>Basidiomycota</taxon>
        <taxon>Agaricomycotina</taxon>
        <taxon>Agaricomycetes</taxon>
        <taxon>Agaricomycetidae</taxon>
        <taxon>Agaricales</taxon>
        <taxon>Marasmiineae</taxon>
        <taxon>Mycenaceae</taxon>
        <taxon>Mycena</taxon>
    </lineage>
</organism>
<evidence type="ECO:0000313" key="2">
    <source>
        <dbReference type="Proteomes" id="UP001221757"/>
    </source>
</evidence>
<accession>A0AAD7GJF6</accession>
<sequence length="459" mass="52166">MGKGLSNGVQVKYGNSLHRAGKSITVKPNRTGKQIQKKKEAERAQIADRCITARPRIHSVFSWITALSFEQRQELIEVNHGAETQYQFMDVDCDDDNDYEDIETAYGTFPLGEEGLLQSHASGEAIFQQIFNHVRRTDLRVRKERVQLVVNKWMLQMDRLIDAYLQYKAQGPISLDEARSWPLNVLSFSETGIHMFSHPDDTSRGNQTLLKHGYLGSSPESPSLAFSIKFLEQFCQIHRVCPRFSFDALAKALNHLHKVPRKKYLRNQLSDAYDAYLAILYGVEEHVQKALRREDDWYMKNVCPPCFYKTVGEPPLKYSALSAMDGNNSLKLVDATFHLGTPRTNTQRSTSFRWLTPQQVDRFQDEVENSKADSVPMPPSEFNGDQDEDIAWLNVNELEGSAVDNLAKCINACVDHWRAAGPEAQKKMFALFAIAGIFLSVCRHGHVTVMCDMIRSGEL</sequence>
<dbReference type="InterPro" id="IPR040521">
    <property type="entry name" value="KDZ"/>
</dbReference>